<feature type="transmembrane region" description="Helical" evidence="6">
    <location>
        <begin position="258"/>
        <end position="276"/>
    </location>
</feature>
<dbReference type="PANTHER" id="PTHR42920:SF5">
    <property type="entry name" value="EAMA DOMAIN-CONTAINING PROTEIN"/>
    <property type="match status" value="1"/>
</dbReference>
<evidence type="ECO:0000259" key="7">
    <source>
        <dbReference type="Pfam" id="PF00892"/>
    </source>
</evidence>
<gene>
    <name evidence="8" type="ORF">SAMN02745857_02875</name>
</gene>
<dbReference type="GO" id="GO:0005886">
    <property type="term" value="C:plasma membrane"/>
    <property type="evidence" value="ECO:0007669"/>
    <property type="project" value="UniProtKB-SubCell"/>
</dbReference>
<dbReference type="STRING" id="1121001.SAMN02745857_02875"/>
<feature type="transmembrane region" description="Helical" evidence="6">
    <location>
        <begin position="226"/>
        <end position="246"/>
    </location>
</feature>
<feature type="transmembrane region" description="Helical" evidence="6">
    <location>
        <begin position="140"/>
        <end position="157"/>
    </location>
</feature>
<organism evidence="8 9">
    <name type="scientific">Andreprevotia lacus DSM 23236</name>
    <dbReference type="NCBI Taxonomy" id="1121001"/>
    <lineage>
        <taxon>Bacteria</taxon>
        <taxon>Pseudomonadati</taxon>
        <taxon>Pseudomonadota</taxon>
        <taxon>Betaproteobacteria</taxon>
        <taxon>Neisseriales</taxon>
        <taxon>Chitinibacteraceae</taxon>
        <taxon>Andreprevotia</taxon>
    </lineage>
</organism>
<comment type="subcellular location">
    <subcellularLocation>
        <location evidence="1">Cell membrane</location>
        <topology evidence="1">Multi-pass membrane protein</topology>
    </subcellularLocation>
</comment>
<accession>A0A1W1XVE1</accession>
<dbReference type="RefSeq" id="WP_245804349.1">
    <property type="nucleotide sequence ID" value="NZ_FWXD01000017.1"/>
</dbReference>
<evidence type="ECO:0000313" key="8">
    <source>
        <dbReference type="EMBL" id="SMC27498.1"/>
    </source>
</evidence>
<dbReference type="EMBL" id="FWXD01000017">
    <property type="protein sequence ID" value="SMC27498.1"/>
    <property type="molecule type" value="Genomic_DNA"/>
</dbReference>
<dbReference type="InterPro" id="IPR051258">
    <property type="entry name" value="Diverse_Substrate_Transporter"/>
</dbReference>
<dbReference type="InterPro" id="IPR000620">
    <property type="entry name" value="EamA_dom"/>
</dbReference>
<feature type="transmembrane region" description="Helical" evidence="6">
    <location>
        <begin position="163"/>
        <end position="182"/>
    </location>
</feature>
<dbReference type="PANTHER" id="PTHR42920">
    <property type="entry name" value="OS03G0707200 PROTEIN-RELATED"/>
    <property type="match status" value="1"/>
</dbReference>
<keyword evidence="3 6" id="KW-0812">Transmembrane</keyword>
<reference evidence="8 9" key="1">
    <citation type="submission" date="2017-04" db="EMBL/GenBank/DDBJ databases">
        <authorList>
            <person name="Afonso C.L."/>
            <person name="Miller P.J."/>
            <person name="Scott M.A."/>
            <person name="Spackman E."/>
            <person name="Goraichik I."/>
            <person name="Dimitrov K.M."/>
            <person name="Suarez D.L."/>
            <person name="Swayne D.E."/>
        </authorList>
    </citation>
    <scope>NUCLEOTIDE SEQUENCE [LARGE SCALE GENOMIC DNA]</scope>
    <source>
        <strain evidence="8 9">DSM 23236</strain>
    </source>
</reference>
<keyword evidence="2" id="KW-1003">Cell membrane</keyword>
<dbReference type="Pfam" id="PF00892">
    <property type="entry name" value="EamA"/>
    <property type="match status" value="2"/>
</dbReference>
<evidence type="ECO:0000256" key="3">
    <source>
        <dbReference type="ARBA" id="ARBA00022692"/>
    </source>
</evidence>
<feature type="transmembrane region" description="Helical" evidence="6">
    <location>
        <begin position="194"/>
        <end position="214"/>
    </location>
</feature>
<name>A0A1W1XVE1_9NEIS</name>
<feature type="domain" description="EamA" evidence="7">
    <location>
        <begin position="16"/>
        <end position="152"/>
    </location>
</feature>
<keyword evidence="5 6" id="KW-0472">Membrane</keyword>
<feature type="transmembrane region" description="Helical" evidence="6">
    <location>
        <begin position="282"/>
        <end position="299"/>
    </location>
</feature>
<feature type="transmembrane region" description="Helical" evidence="6">
    <location>
        <begin position="16"/>
        <end position="39"/>
    </location>
</feature>
<keyword evidence="4 6" id="KW-1133">Transmembrane helix</keyword>
<evidence type="ECO:0000313" key="9">
    <source>
        <dbReference type="Proteomes" id="UP000192761"/>
    </source>
</evidence>
<dbReference type="InterPro" id="IPR037185">
    <property type="entry name" value="EmrE-like"/>
</dbReference>
<keyword evidence="9" id="KW-1185">Reference proteome</keyword>
<dbReference type="Gene3D" id="1.10.3730.20">
    <property type="match status" value="1"/>
</dbReference>
<dbReference type="Proteomes" id="UP000192761">
    <property type="component" value="Unassembled WGS sequence"/>
</dbReference>
<feature type="domain" description="EamA" evidence="7">
    <location>
        <begin position="164"/>
        <end position="299"/>
    </location>
</feature>
<proteinExistence type="predicted"/>
<evidence type="ECO:0000256" key="4">
    <source>
        <dbReference type="ARBA" id="ARBA00022989"/>
    </source>
</evidence>
<dbReference type="AlphaFoldDB" id="A0A1W1XVE1"/>
<feature type="transmembrane region" description="Helical" evidence="6">
    <location>
        <begin position="79"/>
        <end position="100"/>
    </location>
</feature>
<feature type="transmembrane region" description="Helical" evidence="6">
    <location>
        <begin position="45"/>
        <end position="67"/>
    </location>
</feature>
<dbReference type="SUPFAM" id="SSF103481">
    <property type="entry name" value="Multidrug resistance efflux transporter EmrE"/>
    <property type="match status" value="2"/>
</dbReference>
<protein>
    <submittedName>
        <fullName evidence="8">Threonine/homoserine efflux transporter RhtA</fullName>
    </submittedName>
</protein>
<evidence type="ECO:0000256" key="2">
    <source>
        <dbReference type="ARBA" id="ARBA00022475"/>
    </source>
</evidence>
<evidence type="ECO:0000256" key="6">
    <source>
        <dbReference type="SAM" id="Phobius"/>
    </source>
</evidence>
<feature type="transmembrane region" description="Helical" evidence="6">
    <location>
        <begin position="112"/>
        <end position="133"/>
    </location>
</feature>
<sequence length="301" mass="32176">MTSTAIPHPAARAEQLGVILAIVSATCFATKAIFVKLAYRHGVDAVTLLTLRLVGTLGILGLLRLLWRRPAQAPMARRDIGWLLLLGFLGYYLASVTDFIGLQTVSASLERLVLYLYPTLTVLFTAVLTRSAITRRTMGALALTYVGIVLVVWPGLHDAHADVAGLLWVFASNVAFALYLTFSPPLIARVGSLRFTEMALSVSAGLMLGHFLLTHPATQLIQPWPVYAYAGVMAAVATVLPLYLMAMAMQRIGAGRTAVVGSFGPIITIVLGMGVLDEHLSAVQWLGAVVVLGGVALVSRK</sequence>
<evidence type="ECO:0000256" key="1">
    <source>
        <dbReference type="ARBA" id="ARBA00004651"/>
    </source>
</evidence>
<evidence type="ECO:0000256" key="5">
    <source>
        <dbReference type="ARBA" id="ARBA00023136"/>
    </source>
</evidence>